<keyword evidence="1" id="KW-0378">Hydrolase</keyword>
<dbReference type="PROSITE" id="PS00893">
    <property type="entry name" value="NUDIX_BOX"/>
    <property type="match status" value="1"/>
</dbReference>
<evidence type="ECO:0000313" key="3">
    <source>
        <dbReference type="EMBL" id="EFW90649.1"/>
    </source>
</evidence>
<proteinExistence type="predicted"/>
<dbReference type="PATRIC" id="fig|797209.4.peg.3561"/>
<dbReference type="Gene3D" id="3.90.79.10">
    <property type="entry name" value="Nucleoside Triphosphate Pyrophosphohydrolase"/>
    <property type="match status" value="1"/>
</dbReference>
<sequence length="179" mass="19555">MTNEREQYVGQITQKAVLFGPNGNVLVTKVADHWEPPGGRFEYGETLVGGLRRELREELDVDARIGPPVDAAYGGWVDAETGNPVVTLVYRCETDETEIVLNDEHDGYEWVSPETAAERLKAIFGGRMARAVERAATLDDAEPFAAVTDPYADTEMTTEEVLAELAAARAADPLETGDI</sequence>
<reference evidence="4" key="3">
    <citation type="submission" date="2016-11" db="EMBL/GenBank/DDBJ databases">
        <authorList>
            <person name="Jaros S."/>
            <person name="Januszkiewicz K."/>
            <person name="Wedrychowicz H."/>
        </authorList>
    </citation>
    <scope>NUCLEOTIDE SEQUENCE [LARGE SCALE GENOMIC DNA]</scope>
    <source>
        <strain evidence="4">DX253</strain>
    </source>
</reference>
<dbReference type="PANTHER" id="PTHR43736:SF1">
    <property type="entry name" value="DIHYDRONEOPTERIN TRIPHOSPHATE DIPHOSPHATASE"/>
    <property type="match status" value="1"/>
</dbReference>
<dbReference type="PANTHER" id="PTHR43736">
    <property type="entry name" value="ADP-RIBOSE PYROPHOSPHATASE"/>
    <property type="match status" value="1"/>
</dbReference>
<dbReference type="OrthoDB" id="25379at2157"/>
<dbReference type="EMBL" id="FRAN01000008">
    <property type="protein sequence ID" value="SHL56371.1"/>
    <property type="molecule type" value="Genomic_DNA"/>
</dbReference>
<reference evidence="3 5" key="1">
    <citation type="journal article" date="2014" name="ISME J.">
        <title>Trehalose/2-sulfotrehalose biosynthesis and glycine-betaine uptake are widely spread mechanisms for osmoadaptation in the Halobacteriales.</title>
        <authorList>
            <person name="Youssef N.H."/>
            <person name="Savage-Ashlock K.N."/>
            <person name="McCully A.L."/>
            <person name="Luedtke B."/>
            <person name="Shaw E.I."/>
            <person name="Hoff W.D."/>
            <person name="Elshahed M.S."/>
        </authorList>
    </citation>
    <scope>NUCLEOTIDE SEQUENCE [LARGE SCALE GENOMIC DNA]</scope>
    <source>
        <strain evidence="3 5">DX253</strain>
    </source>
</reference>
<gene>
    <name evidence="4" type="ORF">SAMN05444342_4122</name>
    <name evidence="3" type="ORF">ZOD2009_18185</name>
</gene>
<dbReference type="eggNOG" id="arCOG01078">
    <property type="taxonomic scope" value="Archaea"/>
</dbReference>
<organism evidence="3 5">
    <name type="scientific">Haladaptatus paucihalophilus DX253</name>
    <dbReference type="NCBI Taxonomy" id="797209"/>
    <lineage>
        <taxon>Archaea</taxon>
        <taxon>Methanobacteriati</taxon>
        <taxon>Methanobacteriota</taxon>
        <taxon>Stenosarchaea group</taxon>
        <taxon>Halobacteria</taxon>
        <taxon>Halobacteriales</taxon>
        <taxon>Haladaptataceae</taxon>
        <taxon>Haladaptatus</taxon>
    </lineage>
</organism>
<dbReference type="Proteomes" id="UP000003751">
    <property type="component" value="Unassembled WGS sequence"/>
</dbReference>
<name>E7QXU8_HALPU</name>
<evidence type="ECO:0000259" key="2">
    <source>
        <dbReference type="PROSITE" id="PS51462"/>
    </source>
</evidence>
<evidence type="ECO:0000256" key="1">
    <source>
        <dbReference type="ARBA" id="ARBA00022801"/>
    </source>
</evidence>
<protein>
    <submittedName>
        <fullName evidence="4">NUDIX domain-containing protein</fullName>
    </submittedName>
</protein>
<dbReference type="InterPro" id="IPR020084">
    <property type="entry name" value="NUDIX_hydrolase_CS"/>
</dbReference>
<dbReference type="STRING" id="797209.GCA_000376445_02274"/>
<dbReference type="AlphaFoldDB" id="E7QXU8"/>
<accession>E7QXU8</accession>
<evidence type="ECO:0000313" key="6">
    <source>
        <dbReference type="Proteomes" id="UP000184203"/>
    </source>
</evidence>
<reference evidence="6" key="2">
    <citation type="submission" date="2016-11" db="EMBL/GenBank/DDBJ databases">
        <authorList>
            <person name="Varghese N."/>
            <person name="Submissions S."/>
        </authorList>
    </citation>
    <scope>NUCLEOTIDE SEQUENCE [LARGE SCALE GENOMIC DNA]</scope>
    <source>
        <strain evidence="6">DX253</strain>
    </source>
</reference>
<dbReference type="Pfam" id="PF00293">
    <property type="entry name" value="NUDIX"/>
    <property type="match status" value="1"/>
</dbReference>
<evidence type="ECO:0000313" key="5">
    <source>
        <dbReference type="Proteomes" id="UP000003751"/>
    </source>
</evidence>
<dbReference type="PROSITE" id="PS51462">
    <property type="entry name" value="NUDIX"/>
    <property type="match status" value="1"/>
</dbReference>
<dbReference type="RefSeq" id="WP_007982236.1">
    <property type="nucleotide sequence ID" value="NZ_AEMG01000022.1"/>
</dbReference>
<evidence type="ECO:0000313" key="4">
    <source>
        <dbReference type="EMBL" id="SHL56371.1"/>
    </source>
</evidence>
<keyword evidence="6" id="KW-1185">Reference proteome</keyword>
<dbReference type="EMBL" id="AEMG01000022">
    <property type="protein sequence ID" value="EFW90649.1"/>
    <property type="molecule type" value="Genomic_DNA"/>
</dbReference>
<dbReference type="Proteomes" id="UP000184203">
    <property type="component" value="Unassembled WGS sequence"/>
</dbReference>
<dbReference type="InterPro" id="IPR015797">
    <property type="entry name" value="NUDIX_hydrolase-like_dom_sf"/>
</dbReference>
<dbReference type="InterPro" id="IPR000086">
    <property type="entry name" value="NUDIX_hydrolase_dom"/>
</dbReference>
<feature type="domain" description="Nudix hydrolase" evidence="2">
    <location>
        <begin position="1"/>
        <end position="134"/>
    </location>
</feature>
<dbReference type="GO" id="GO:0016787">
    <property type="term" value="F:hydrolase activity"/>
    <property type="evidence" value="ECO:0007669"/>
    <property type="project" value="UniProtKB-KW"/>
</dbReference>
<dbReference type="SUPFAM" id="SSF55811">
    <property type="entry name" value="Nudix"/>
    <property type="match status" value="1"/>
</dbReference>